<comment type="caution">
    <text evidence="1">The sequence shown here is derived from an EMBL/GenBank/DDBJ whole genome shotgun (WGS) entry which is preliminary data.</text>
</comment>
<evidence type="ECO:0000313" key="1">
    <source>
        <dbReference type="EMBL" id="MEM5289070.1"/>
    </source>
</evidence>
<keyword evidence="2" id="KW-1185">Reference proteome</keyword>
<dbReference type="RefSeq" id="WP_201656538.1">
    <property type="nucleotide sequence ID" value="NZ_CAJHCS010000025.1"/>
</dbReference>
<evidence type="ECO:0000313" key="2">
    <source>
        <dbReference type="Proteomes" id="UP001494588"/>
    </source>
</evidence>
<organism evidence="1 2">
    <name type="scientific">Paraburkholderia sabiae</name>
    <dbReference type="NCBI Taxonomy" id="273251"/>
    <lineage>
        <taxon>Bacteria</taxon>
        <taxon>Pseudomonadati</taxon>
        <taxon>Pseudomonadota</taxon>
        <taxon>Betaproteobacteria</taxon>
        <taxon>Burkholderiales</taxon>
        <taxon>Burkholderiaceae</taxon>
        <taxon>Paraburkholderia</taxon>
    </lineage>
</organism>
<reference evidence="1 2" key="1">
    <citation type="submission" date="2024-01" db="EMBL/GenBank/DDBJ databases">
        <title>The diversity of rhizobia nodulating Mimosa spp. in eleven states of Brazil covering several biomes is determined by host plant, location, and edaphic factors.</title>
        <authorList>
            <person name="Rouws L."/>
            <person name="Barauna A."/>
            <person name="Beukes C."/>
            <person name="De Faria S.M."/>
            <person name="Gross E."/>
            <person name="Dos Reis Junior F.B."/>
            <person name="Simon M."/>
            <person name="Maluk M."/>
            <person name="Odee D.W."/>
            <person name="Kenicer G."/>
            <person name="Young J.P.W."/>
            <person name="Reis V.M."/>
            <person name="Zilli J."/>
            <person name="James E.K."/>
        </authorList>
    </citation>
    <scope>NUCLEOTIDE SEQUENCE [LARGE SCALE GENOMIC DNA]</scope>
    <source>
        <strain evidence="1 2">JPY77</strain>
    </source>
</reference>
<sequence>MQKEFLGAERQAALTHAFSGGWGAICDADRELLVAALGALLEERSRAFRIAHEVAIAQSRQPPTIEDFDLSGILRLQRRITEANVV</sequence>
<gene>
    <name evidence="1" type="ORF">V4C55_25380</name>
</gene>
<accession>A0ABU9QHW8</accession>
<proteinExistence type="predicted"/>
<name>A0ABU9QHW8_9BURK</name>
<dbReference type="Proteomes" id="UP001494588">
    <property type="component" value="Unassembled WGS sequence"/>
</dbReference>
<dbReference type="EMBL" id="JAZHGC010000023">
    <property type="protein sequence ID" value="MEM5289070.1"/>
    <property type="molecule type" value="Genomic_DNA"/>
</dbReference>
<protein>
    <submittedName>
        <fullName evidence="1">Uncharacterized protein</fullName>
    </submittedName>
</protein>